<sequence length="241" mass="27332">MKVEDNQSSKEQSNGREVNISIFAGNSRVSLDETNRILVEPQLMAFDAALKRASDLRMQVNSLPYISIAFDHKGIFRKQFLKSGLTNSQKRHPKLSQLTHEIVTLFEPYALKYAIALSDITVIHEDSARMHASYIIETGNHPQELLHWMQASVESLDEDDKVDVEDSTTHNTNRVTCALVTSEYFASSVKNSTRSLEVFFENDPWSRVSVYVRGVKLMEGLGRDIKVKLLLVSKQGRVFGR</sequence>
<proteinExistence type="predicted"/>
<comment type="caution">
    <text evidence="1">The sequence shown here is derived from an EMBL/GenBank/DDBJ whole genome shotgun (WGS) entry which is preliminary data.</text>
</comment>
<name>A0A839GNR0_9BACT</name>
<dbReference type="RefSeq" id="WP_182512368.1">
    <property type="nucleotide sequence ID" value="NZ_JACJIQ010000004.1"/>
</dbReference>
<gene>
    <name evidence="1" type="ORF">FHS90_001262</name>
</gene>
<dbReference type="EMBL" id="JACJIQ010000004">
    <property type="protein sequence ID" value="MBA9076556.1"/>
    <property type="molecule type" value="Genomic_DNA"/>
</dbReference>
<dbReference type="AlphaFoldDB" id="A0A839GNR0"/>
<dbReference type="Proteomes" id="UP000563094">
    <property type="component" value="Unassembled WGS sequence"/>
</dbReference>
<evidence type="ECO:0000313" key="2">
    <source>
        <dbReference type="Proteomes" id="UP000563094"/>
    </source>
</evidence>
<reference evidence="1 2" key="1">
    <citation type="submission" date="2020-08" db="EMBL/GenBank/DDBJ databases">
        <title>Genomic Encyclopedia of Type Strains, Phase IV (KMG-IV): sequencing the most valuable type-strain genomes for metagenomic binning, comparative biology and taxonomic classification.</title>
        <authorList>
            <person name="Goeker M."/>
        </authorList>
    </citation>
    <scope>NUCLEOTIDE SEQUENCE [LARGE SCALE GENOMIC DNA]</scope>
    <source>
        <strain evidence="1 2">DSM 29854</strain>
    </source>
</reference>
<keyword evidence="2" id="KW-1185">Reference proteome</keyword>
<organism evidence="1 2">
    <name type="scientific">Rufibacter quisquiliarum</name>
    <dbReference type="NCBI Taxonomy" id="1549639"/>
    <lineage>
        <taxon>Bacteria</taxon>
        <taxon>Pseudomonadati</taxon>
        <taxon>Bacteroidota</taxon>
        <taxon>Cytophagia</taxon>
        <taxon>Cytophagales</taxon>
        <taxon>Hymenobacteraceae</taxon>
        <taxon>Rufibacter</taxon>
    </lineage>
</organism>
<evidence type="ECO:0000313" key="1">
    <source>
        <dbReference type="EMBL" id="MBA9076556.1"/>
    </source>
</evidence>
<protein>
    <submittedName>
        <fullName evidence="1">Uncharacterized protein</fullName>
    </submittedName>
</protein>
<accession>A0A839GNR0</accession>